<reference evidence="1 2" key="1">
    <citation type="submission" date="2023-05" db="EMBL/GenBank/DDBJ databases">
        <title>B98-5 Cell Line De Novo Hybrid Assembly: An Optical Mapping Approach.</title>
        <authorList>
            <person name="Kananen K."/>
            <person name="Auerbach J.A."/>
            <person name="Kautto E."/>
            <person name="Blachly J.S."/>
        </authorList>
    </citation>
    <scope>NUCLEOTIDE SEQUENCE [LARGE SCALE GENOMIC DNA]</scope>
    <source>
        <strain evidence="1">B95-8</strain>
        <tissue evidence="1">Cell line</tissue>
    </source>
</reference>
<keyword evidence="2" id="KW-1185">Reference proteome</keyword>
<dbReference type="Proteomes" id="UP001266305">
    <property type="component" value="Unassembled WGS sequence"/>
</dbReference>
<evidence type="ECO:0000313" key="1">
    <source>
        <dbReference type="EMBL" id="KAK2098792.1"/>
    </source>
</evidence>
<proteinExistence type="predicted"/>
<sequence length="80" mass="9345">MAILWFALQLTRQRHYEEQDETQRHVLSKLQHHNLEVGSHVQISSDSRRKVDILFDLPHGALTPQETEKSQLVLTGPYLE</sequence>
<comment type="caution">
    <text evidence="1">The sequence shown here is derived from an EMBL/GenBank/DDBJ whole genome shotgun (WGS) entry which is preliminary data.</text>
</comment>
<gene>
    <name evidence="1" type="ORF">P7K49_024243</name>
</gene>
<accession>A0ABQ9UNY1</accession>
<dbReference type="EMBL" id="JASSZA010000011">
    <property type="protein sequence ID" value="KAK2098792.1"/>
    <property type="molecule type" value="Genomic_DNA"/>
</dbReference>
<organism evidence="1 2">
    <name type="scientific">Saguinus oedipus</name>
    <name type="common">Cotton-top tamarin</name>
    <name type="synonym">Oedipomidas oedipus</name>
    <dbReference type="NCBI Taxonomy" id="9490"/>
    <lineage>
        <taxon>Eukaryota</taxon>
        <taxon>Metazoa</taxon>
        <taxon>Chordata</taxon>
        <taxon>Craniata</taxon>
        <taxon>Vertebrata</taxon>
        <taxon>Euteleostomi</taxon>
        <taxon>Mammalia</taxon>
        <taxon>Eutheria</taxon>
        <taxon>Euarchontoglires</taxon>
        <taxon>Primates</taxon>
        <taxon>Haplorrhini</taxon>
        <taxon>Platyrrhini</taxon>
        <taxon>Cebidae</taxon>
        <taxon>Callitrichinae</taxon>
        <taxon>Saguinus</taxon>
    </lineage>
</organism>
<protein>
    <submittedName>
        <fullName evidence="1">Uncharacterized protein</fullName>
    </submittedName>
</protein>
<evidence type="ECO:0000313" key="2">
    <source>
        <dbReference type="Proteomes" id="UP001266305"/>
    </source>
</evidence>
<name>A0ABQ9UNY1_SAGOE</name>